<name>A0A9D4ZLD7_ADICA</name>
<accession>A0A9D4ZLD7</accession>
<sequence>MLASSLWSNKHFHKRPMKSCRRAVEAALLEDLGSWGGASQCIWVAGGYQGSERWPRSLANVASPVASPG</sequence>
<reference evidence="1 2" key="1">
    <citation type="submission" date="2021-01" db="EMBL/GenBank/DDBJ databases">
        <title>Adiantum capillus-veneris genome.</title>
        <authorList>
            <person name="Fang Y."/>
            <person name="Liao Q."/>
        </authorList>
    </citation>
    <scope>NUCLEOTIDE SEQUENCE [LARGE SCALE GENOMIC DNA]</scope>
    <source>
        <strain evidence="1">H3</strain>
        <tissue evidence="1">Leaf</tissue>
    </source>
</reference>
<protein>
    <submittedName>
        <fullName evidence="1">Uncharacterized protein</fullName>
    </submittedName>
</protein>
<keyword evidence="2" id="KW-1185">Reference proteome</keyword>
<dbReference type="AlphaFoldDB" id="A0A9D4ZLD7"/>
<gene>
    <name evidence="1" type="ORF">GOP47_0005437</name>
</gene>
<proteinExistence type="predicted"/>
<comment type="caution">
    <text evidence="1">The sequence shown here is derived from an EMBL/GenBank/DDBJ whole genome shotgun (WGS) entry which is preliminary data.</text>
</comment>
<evidence type="ECO:0000313" key="2">
    <source>
        <dbReference type="Proteomes" id="UP000886520"/>
    </source>
</evidence>
<dbReference type="EMBL" id="JABFUD020000005">
    <property type="protein sequence ID" value="KAI5079958.1"/>
    <property type="molecule type" value="Genomic_DNA"/>
</dbReference>
<evidence type="ECO:0000313" key="1">
    <source>
        <dbReference type="EMBL" id="KAI5079958.1"/>
    </source>
</evidence>
<organism evidence="1 2">
    <name type="scientific">Adiantum capillus-veneris</name>
    <name type="common">Maidenhair fern</name>
    <dbReference type="NCBI Taxonomy" id="13818"/>
    <lineage>
        <taxon>Eukaryota</taxon>
        <taxon>Viridiplantae</taxon>
        <taxon>Streptophyta</taxon>
        <taxon>Embryophyta</taxon>
        <taxon>Tracheophyta</taxon>
        <taxon>Polypodiopsida</taxon>
        <taxon>Polypodiidae</taxon>
        <taxon>Polypodiales</taxon>
        <taxon>Pteridineae</taxon>
        <taxon>Pteridaceae</taxon>
        <taxon>Vittarioideae</taxon>
        <taxon>Adiantum</taxon>
    </lineage>
</organism>
<dbReference type="Proteomes" id="UP000886520">
    <property type="component" value="Chromosome 5"/>
</dbReference>